<dbReference type="OrthoDB" id="1493259at2"/>
<evidence type="ECO:0000313" key="6">
    <source>
        <dbReference type="Proteomes" id="UP000318733"/>
    </source>
</evidence>
<protein>
    <submittedName>
        <fullName evidence="5">OmpH family outer membrane protein</fullName>
    </submittedName>
</protein>
<dbReference type="RefSeq" id="WP_144248372.1">
    <property type="nucleotide sequence ID" value="NZ_VLPK01000002.1"/>
</dbReference>
<dbReference type="SUPFAM" id="SSF111384">
    <property type="entry name" value="OmpH-like"/>
    <property type="match status" value="1"/>
</dbReference>
<dbReference type="InterPro" id="IPR024930">
    <property type="entry name" value="Skp_dom_sf"/>
</dbReference>
<feature type="chain" id="PRO_5021954398" evidence="4">
    <location>
        <begin position="24"/>
        <end position="199"/>
    </location>
</feature>
<comment type="similarity">
    <text evidence="1">Belongs to the Skp family.</text>
</comment>
<evidence type="ECO:0000256" key="4">
    <source>
        <dbReference type="SAM" id="SignalP"/>
    </source>
</evidence>
<name>A0A556MK98_9SPHI</name>
<comment type="caution">
    <text evidence="5">The sequence shown here is derived from an EMBL/GenBank/DDBJ whole genome shotgun (WGS) entry which is preliminary data.</text>
</comment>
<evidence type="ECO:0000256" key="3">
    <source>
        <dbReference type="SAM" id="Coils"/>
    </source>
</evidence>
<dbReference type="AlphaFoldDB" id="A0A556MK98"/>
<dbReference type="Pfam" id="PF03938">
    <property type="entry name" value="OmpH"/>
    <property type="match status" value="1"/>
</dbReference>
<dbReference type="PANTHER" id="PTHR35089">
    <property type="entry name" value="CHAPERONE PROTEIN SKP"/>
    <property type="match status" value="1"/>
</dbReference>
<dbReference type="SMART" id="SM00935">
    <property type="entry name" value="OmpH"/>
    <property type="match status" value="1"/>
</dbReference>
<dbReference type="Proteomes" id="UP000318733">
    <property type="component" value="Unassembled WGS sequence"/>
</dbReference>
<organism evidence="5 6">
    <name type="scientific">Mucilaginibacter corticis</name>
    <dbReference type="NCBI Taxonomy" id="2597670"/>
    <lineage>
        <taxon>Bacteria</taxon>
        <taxon>Pseudomonadati</taxon>
        <taxon>Bacteroidota</taxon>
        <taxon>Sphingobacteriia</taxon>
        <taxon>Sphingobacteriales</taxon>
        <taxon>Sphingobacteriaceae</taxon>
        <taxon>Mucilaginibacter</taxon>
    </lineage>
</organism>
<proteinExistence type="inferred from homology"/>
<dbReference type="GO" id="GO:0051082">
    <property type="term" value="F:unfolded protein binding"/>
    <property type="evidence" value="ECO:0007669"/>
    <property type="project" value="InterPro"/>
</dbReference>
<sequence>MKTTGSVLTKITLGILVAASVAACNNKPAATQTVAPPTTATTPDKGTTVYINSDSLLAQYTYAKDMQDRLTIKGKAAQQEVASKGQALQREIADYQKVAATLAADKRQETEQRLAREQQDFQKFQQSESADFQSAQSTETNKLYEKTADFAKEYAKQKGYKVILTYSKAAPGVLYVDPSLDVTADVVKQLNEAYAKDKK</sequence>
<evidence type="ECO:0000313" key="5">
    <source>
        <dbReference type="EMBL" id="TSJ40334.1"/>
    </source>
</evidence>
<dbReference type="EMBL" id="VLPK01000002">
    <property type="protein sequence ID" value="TSJ40334.1"/>
    <property type="molecule type" value="Genomic_DNA"/>
</dbReference>
<gene>
    <name evidence="5" type="ORF">FO440_11280</name>
</gene>
<keyword evidence="6" id="KW-1185">Reference proteome</keyword>
<dbReference type="PROSITE" id="PS51257">
    <property type="entry name" value="PROKAR_LIPOPROTEIN"/>
    <property type="match status" value="1"/>
</dbReference>
<accession>A0A556MK98</accession>
<reference evidence="5 6" key="1">
    <citation type="submission" date="2019-07" db="EMBL/GenBank/DDBJ databases">
        <authorList>
            <person name="Huq M.A."/>
        </authorList>
    </citation>
    <scope>NUCLEOTIDE SEQUENCE [LARGE SCALE GENOMIC DNA]</scope>
    <source>
        <strain evidence="5 6">MAH-19</strain>
    </source>
</reference>
<evidence type="ECO:0000256" key="1">
    <source>
        <dbReference type="ARBA" id="ARBA00009091"/>
    </source>
</evidence>
<dbReference type="InterPro" id="IPR005632">
    <property type="entry name" value="Chaperone_Skp"/>
</dbReference>
<keyword evidence="3" id="KW-0175">Coiled coil</keyword>
<dbReference type="GO" id="GO:0050821">
    <property type="term" value="P:protein stabilization"/>
    <property type="evidence" value="ECO:0007669"/>
    <property type="project" value="TreeGrafter"/>
</dbReference>
<evidence type="ECO:0000256" key="2">
    <source>
        <dbReference type="ARBA" id="ARBA00022729"/>
    </source>
</evidence>
<dbReference type="GO" id="GO:0005829">
    <property type="term" value="C:cytosol"/>
    <property type="evidence" value="ECO:0007669"/>
    <property type="project" value="TreeGrafter"/>
</dbReference>
<keyword evidence="2 4" id="KW-0732">Signal</keyword>
<feature type="coiled-coil region" evidence="3">
    <location>
        <begin position="100"/>
        <end position="127"/>
    </location>
</feature>
<dbReference type="Gene3D" id="3.30.910.20">
    <property type="entry name" value="Skp domain"/>
    <property type="match status" value="1"/>
</dbReference>
<dbReference type="PANTHER" id="PTHR35089:SF1">
    <property type="entry name" value="CHAPERONE PROTEIN SKP"/>
    <property type="match status" value="1"/>
</dbReference>
<feature type="signal peptide" evidence="4">
    <location>
        <begin position="1"/>
        <end position="23"/>
    </location>
</feature>